<protein>
    <recommendedName>
        <fullName evidence="7">Histamine N-methyltransferase</fullName>
    </recommendedName>
</protein>
<evidence type="ECO:0000256" key="4">
    <source>
        <dbReference type="ARBA" id="ARBA00022691"/>
    </source>
</evidence>
<proteinExistence type="predicted"/>
<keyword evidence="6" id="KW-1185">Reference proteome</keyword>
<dbReference type="Gene3D" id="3.40.50.150">
    <property type="entry name" value="Vaccinia Virus protein VP39"/>
    <property type="match status" value="1"/>
</dbReference>
<keyword evidence="4" id="KW-0949">S-adenosyl-L-methionine</keyword>
<evidence type="ECO:0000256" key="3">
    <source>
        <dbReference type="ARBA" id="ARBA00022679"/>
    </source>
</evidence>
<reference evidence="6" key="1">
    <citation type="submission" date="2024-04" db="EMBL/GenBank/DDBJ databases">
        <title>Salinicola lusitanus LLJ914,a marine bacterium isolated from the Okinawa Trough.</title>
        <authorList>
            <person name="Li J."/>
        </authorList>
    </citation>
    <scope>NUCLEOTIDE SEQUENCE [LARGE SCALE GENOMIC DNA]</scope>
</reference>
<keyword evidence="3" id="KW-0808">Transferase</keyword>
<dbReference type="Pfam" id="PF13489">
    <property type="entry name" value="Methyltransf_23"/>
    <property type="match status" value="1"/>
</dbReference>
<dbReference type="EMBL" id="JBBPFD010000002">
    <property type="protein sequence ID" value="KAK7940000.1"/>
    <property type="molecule type" value="Genomic_DNA"/>
</dbReference>
<evidence type="ECO:0000256" key="2">
    <source>
        <dbReference type="ARBA" id="ARBA00022603"/>
    </source>
</evidence>
<comment type="subunit">
    <text evidence="1">Monomer.</text>
</comment>
<organism evidence="5 6">
    <name type="scientific">Mugilogobius chulae</name>
    <name type="common">yellowstripe goby</name>
    <dbReference type="NCBI Taxonomy" id="88201"/>
    <lineage>
        <taxon>Eukaryota</taxon>
        <taxon>Metazoa</taxon>
        <taxon>Chordata</taxon>
        <taxon>Craniata</taxon>
        <taxon>Vertebrata</taxon>
        <taxon>Euteleostomi</taxon>
        <taxon>Actinopterygii</taxon>
        <taxon>Neopterygii</taxon>
        <taxon>Teleostei</taxon>
        <taxon>Neoteleostei</taxon>
        <taxon>Acanthomorphata</taxon>
        <taxon>Gobiaria</taxon>
        <taxon>Gobiiformes</taxon>
        <taxon>Gobioidei</taxon>
        <taxon>Gobiidae</taxon>
        <taxon>Gobionellinae</taxon>
        <taxon>Mugilogobius</taxon>
    </lineage>
</organism>
<accession>A0AAW0PX55</accession>
<keyword evidence="2" id="KW-0489">Methyltransferase</keyword>
<dbReference type="PROSITE" id="PS51597">
    <property type="entry name" value="SAM_HNMT"/>
    <property type="match status" value="1"/>
</dbReference>
<evidence type="ECO:0000256" key="1">
    <source>
        <dbReference type="ARBA" id="ARBA00011245"/>
    </source>
</evidence>
<dbReference type="GO" id="GO:0008170">
    <property type="term" value="F:N-methyltransferase activity"/>
    <property type="evidence" value="ECO:0007669"/>
    <property type="project" value="InterPro"/>
</dbReference>
<sequence>MLKQMLVRPTLCIPASYYKVQTFDLTAVGGFGHLVAFLRLYARHAHQQQLYVRAMAAPLKCLVNDDDRYQKSFQLFLDRSSEHLCMKDFIHNMLPDILASVGNGKSRLNVIGVGSGAGTIDLEMLSQLRLKHPQALVDNEVVEPSSQQLHNYRVMVGQKPDLDYITFTWNKMTASEFEEQWRQKNMTKKADFIHMIQMLYYVKDPGATINFFQSLLDKNGKLLIILVSGESGWGKLWEAYRSQLCNTEISQCVTTADIKSLLDARKVPYKSYELPSHMDITECFTEGDHTGELLLDFLTEVLDFSKTASPELKDGVLRLLRDPQCSVEKEGRVLFNNNLGVIVLDALS</sequence>
<evidence type="ECO:0008006" key="7">
    <source>
        <dbReference type="Google" id="ProtNLM"/>
    </source>
</evidence>
<dbReference type="Proteomes" id="UP001460270">
    <property type="component" value="Unassembled WGS sequence"/>
</dbReference>
<dbReference type="SUPFAM" id="SSF53335">
    <property type="entry name" value="S-adenosyl-L-methionine-dependent methyltransferases"/>
    <property type="match status" value="1"/>
</dbReference>
<dbReference type="AlphaFoldDB" id="A0AAW0PX55"/>
<dbReference type="GO" id="GO:0032259">
    <property type="term" value="P:methylation"/>
    <property type="evidence" value="ECO:0007669"/>
    <property type="project" value="UniProtKB-KW"/>
</dbReference>
<dbReference type="FunFam" id="3.40.50.150:FF:000118">
    <property type="entry name" value="Histamine N-methyltransferase"/>
    <property type="match status" value="1"/>
</dbReference>
<name>A0AAW0PX55_9GOBI</name>
<comment type="caution">
    <text evidence="5">The sequence shown here is derived from an EMBL/GenBank/DDBJ whole genome shotgun (WGS) entry which is preliminary data.</text>
</comment>
<dbReference type="InterPro" id="IPR029063">
    <property type="entry name" value="SAM-dependent_MTases_sf"/>
</dbReference>
<dbReference type="InterPro" id="IPR016673">
    <property type="entry name" value="HHMT-like"/>
</dbReference>
<evidence type="ECO:0000313" key="5">
    <source>
        <dbReference type="EMBL" id="KAK7940000.1"/>
    </source>
</evidence>
<evidence type="ECO:0000313" key="6">
    <source>
        <dbReference type="Proteomes" id="UP001460270"/>
    </source>
</evidence>
<gene>
    <name evidence="5" type="ORF">WMY93_003326</name>
</gene>